<dbReference type="UniPathway" id="UPA00079"/>
<evidence type="ECO:0000256" key="1">
    <source>
        <dbReference type="HAMAP-Rule" id="MF_00991"/>
    </source>
</evidence>
<gene>
    <name evidence="1" type="primary">mqnB</name>
    <name evidence="4" type="ORF">IW245_005289</name>
</gene>
<evidence type="ECO:0000259" key="3">
    <source>
        <dbReference type="Pfam" id="PF01048"/>
    </source>
</evidence>
<evidence type="ECO:0000313" key="4">
    <source>
        <dbReference type="EMBL" id="MBG6139095.1"/>
    </source>
</evidence>
<dbReference type="GO" id="GO:0008930">
    <property type="term" value="F:methylthioadenosine nucleosidase activity"/>
    <property type="evidence" value="ECO:0007669"/>
    <property type="project" value="TreeGrafter"/>
</dbReference>
<dbReference type="GO" id="GO:0005829">
    <property type="term" value="C:cytosol"/>
    <property type="evidence" value="ECO:0007669"/>
    <property type="project" value="TreeGrafter"/>
</dbReference>
<dbReference type="InterPro" id="IPR019963">
    <property type="entry name" value="FL_hydrolase_MqnB"/>
</dbReference>
<proteinExistence type="inferred from homology"/>
<dbReference type="EMBL" id="JADOUF010000001">
    <property type="protein sequence ID" value="MBG6139095.1"/>
    <property type="molecule type" value="Genomic_DNA"/>
</dbReference>
<dbReference type="InterPro" id="IPR035994">
    <property type="entry name" value="Nucleoside_phosphorylase_sf"/>
</dbReference>
<dbReference type="HAMAP" id="MF_00991">
    <property type="entry name" value="MqnB"/>
    <property type="match status" value="1"/>
</dbReference>
<accession>A0A8J7KHW5</accession>
<comment type="similarity">
    <text evidence="1">Belongs to the PNP/UDP phosphorylase family. Futalosine hydrolase subfamily.</text>
</comment>
<protein>
    <recommendedName>
        <fullName evidence="1 2">Futalosine hydrolase</fullName>
        <shortName evidence="1">FL hydrolase</shortName>
        <ecNumber evidence="1 2">3.2.2.26</ecNumber>
    </recommendedName>
    <alternativeName>
        <fullName evidence="1">Futalosine nucleosidase</fullName>
    </alternativeName>
    <alternativeName>
        <fullName evidence="1">Menaquinone biosynthetic enzyme MqnB</fullName>
    </alternativeName>
</protein>
<organism evidence="4 5">
    <name type="scientific">Longispora fulva</name>
    <dbReference type="NCBI Taxonomy" id="619741"/>
    <lineage>
        <taxon>Bacteria</taxon>
        <taxon>Bacillati</taxon>
        <taxon>Actinomycetota</taxon>
        <taxon>Actinomycetes</taxon>
        <taxon>Micromonosporales</taxon>
        <taxon>Micromonosporaceae</taxon>
        <taxon>Longispora</taxon>
    </lineage>
</organism>
<dbReference type="GO" id="GO:0008782">
    <property type="term" value="F:adenosylhomocysteine nucleosidase activity"/>
    <property type="evidence" value="ECO:0007669"/>
    <property type="project" value="TreeGrafter"/>
</dbReference>
<dbReference type="GO" id="GO:0009116">
    <property type="term" value="P:nucleoside metabolic process"/>
    <property type="evidence" value="ECO:0007669"/>
    <property type="project" value="InterPro"/>
</dbReference>
<keyword evidence="1 4" id="KW-0378">Hydrolase</keyword>
<comment type="catalytic activity">
    <reaction evidence="1">
        <text>futalosine + H2O = dehypoxanthine futalosine + hypoxanthine</text>
        <dbReference type="Rhea" id="RHEA:25904"/>
        <dbReference type="ChEBI" id="CHEBI:15377"/>
        <dbReference type="ChEBI" id="CHEBI:17368"/>
        <dbReference type="ChEBI" id="CHEBI:58863"/>
        <dbReference type="ChEBI" id="CHEBI:58864"/>
        <dbReference type="EC" id="3.2.2.26"/>
    </reaction>
</comment>
<comment type="function">
    <text evidence="1">Catalyzes the hydrolysis of futalosine (FL) to dehypoxanthine futalosine (DHFL) and hypoxanthine, a step in the biosynthesis of menaquinone (MK, vitamin K2).</text>
</comment>
<evidence type="ECO:0000313" key="5">
    <source>
        <dbReference type="Proteomes" id="UP000622552"/>
    </source>
</evidence>
<comment type="caution">
    <text evidence="4">The sequence shown here is derived from an EMBL/GenBank/DDBJ whole genome shotgun (WGS) entry which is preliminary data.</text>
</comment>
<keyword evidence="1" id="KW-0474">Menaquinone biosynthesis</keyword>
<keyword evidence="4" id="KW-0326">Glycosidase</keyword>
<dbReference type="AlphaFoldDB" id="A0A8J7KHW5"/>
<dbReference type="PANTHER" id="PTHR46832">
    <property type="entry name" value="5'-METHYLTHIOADENOSINE/S-ADENOSYLHOMOCYSTEINE NUCLEOSIDASE"/>
    <property type="match status" value="1"/>
</dbReference>
<dbReference type="NCBIfam" id="TIGR03664">
    <property type="entry name" value="fut_nucase"/>
    <property type="match status" value="1"/>
</dbReference>
<feature type="domain" description="Nucleoside phosphorylase" evidence="3">
    <location>
        <begin position="29"/>
        <end position="183"/>
    </location>
</feature>
<name>A0A8J7KHW5_9ACTN</name>
<dbReference type="PANTHER" id="PTHR46832:SF2">
    <property type="entry name" value="FUTALOSINE HYDROLASE"/>
    <property type="match status" value="1"/>
</dbReference>
<comment type="pathway">
    <text evidence="1">Quinol/quinone metabolism; menaquinone biosynthesis.</text>
</comment>
<dbReference type="EC" id="3.2.2.26" evidence="1 2"/>
<dbReference type="Proteomes" id="UP000622552">
    <property type="component" value="Unassembled WGS sequence"/>
</dbReference>
<dbReference type="Gene3D" id="3.40.50.1580">
    <property type="entry name" value="Nucleoside phosphorylase domain"/>
    <property type="match status" value="1"/>
</dbReference>
<dbReference type="GO" id="GO:0009234">
    <property type="term" value="P:menaquinone biosynthetic process"/>
    <property type="evidence" value="ECO:0007669"/>
    <property type="project" value="UniProtKB-UniRule"/>
</dbReference>
<keyword evidence="5" id="KW-1185">Reference proteome</keyword>
<dbReference type="SUPFAM" id="SSF53167">
    <property type="entry name" value="Purine and uridine phosphorylases"/>
    <property type="match status" value="1"/>
</dbReference>
<dbReference type="GO" id="GO:0019284">
    <property type="term" value="P:L-methionine salvage from S-adenosylmethionine"/>
    <property type="evidence" value="ECO:0007669"/>
    <property type="project" value="TreeGrafter"/>
</dbReference>
<dbReference type="InterPro" id="IPR000845">
    <property type="entry name" value="Nucleoside_phosphorylase_d"/>
</dbReference>
<reference evidence="4" key="1">
    <citation type="submission" date="2020-11" db="EMBL/GenBank/DDBJ databases">
        <title>Sequencing the genomes of 1000 actinobacteria strains.</title>
        <authorList>
            <person name="Klenk H.-P."/>
        </authorList>
    </citation>
    <scope>NUCLEOTIDE SEQUENCE</scope>
    <source>
        <strain evidence="4">DSM 45356</strain>
    </source>
</reference>
<sequence>MRTLIVTAVEAEAAAVRAASPELEVYPVGVGIAAAAAGTATLLARGTYDRVISAGIAGGFVGRAEIGDVVIGTRTVSPELGAHSPDGFLPIETLGFGSSWFAAEALGVAGTFGEILCVQSVTGTAGGAGELAARYPDAVAEAMEGFGVATAAHLAGVRFGELRTISNLIGPRDTSAWRFGAALAALTTACKELT</sequence>
<dbReference type="Pfam" id="PF01048">
    <property type="entry name" value="PNP_UDP_1"/>
    <property type="match status" value="1"/>
</dbReference>
<evidence type="ECO:0000256" key="2">
    <source>
        <dbReference type="NCBIfam" id="TIGR03664"/>
    </source>
</evidence>